<dbReference type="EMBL" id="LFBV01000003">
    <property type="protein sequence ID" value="OKH94297.1"/>
    <property type="molecule type" value="Genomic_DNA"/>
</dbReference>
<evidence type="ECO:0000313" key="2">
    <source>
        <dbReference type="EMBL" id="OKH94297.1"/>
    </source>
</evidence>
<dbReference type="Proteomes" id="UP000186455">
    <property type="component" value="Unassembled WGS sequence"/>
</dbReference>
<evidence type="ECO:0000256" key="1">
    <source>
        <dbReference type="SAM" id="MobiDB-lite"/>
    </source>
</evidence>
<keyword evidence="3" id="KW-1185">Reference proteome</keyword>
<dbReference type="AlphaFoldDB" id="A0A1Q4V921"/>
<dbReference type="STRING" id="1048205.AB852_15340"/>
<feature type="compositionally biased region" description="Pro residues" evidence="1">
    <location>
        <begin position="145"/>
        <end position="155"/>
    </location>
</feature>
<proteinExistence type="predicted"/>
<name>A0A1Q4V921_9ACTN</name>
<comment type="caution">
    <text evidence="2">The sequence shown here is derived from an EMBL/GenBank/DDBJ whole genome shotgun (WGS) entry which is preliminary data.</text>
</comment>
<organism evidence="2 3">
    <name type="scientific">Streptomyces uncialis</name>
    <dbReference type="NCBI Taxonomy" id="1048205"/>
    <lineage>
        <taxon>Bacteria</taxon>
        <taxon>Bacillati</taxon>
        <taxon>Actinomycetota</taxon>
        <taxon>Actinomycetes</taxon>
        <taxon>Kitasatosporales</taxon>
        <taxon>Streptomycetaceae</taxon>
        <taxon>Streptomyces</taxon>
    </lineage>
</organism>
<feature type="region of interest" description="Disordered" evidence="1">
    <location>
        <begin position="139"/>
        <end position="211"/>
    </location>
</feature>
<evidence type="ECO:0000313" key="3">
    <source>
        <dbReference type="Proteomes" id="UP000186455"/>
    </source>
</evidence>
<reference evidence="2 3" key="1">
    <citation type="submission" date="2015-06" db="EMBL/GenBank/DDBJ databases">
        <title>Cloning and characterization of the uncialamcin biosynthetic gene cluster.</title>
        <authorList>
            <person name="Yan X."/>
            <person name="Huang T."/>
            <person name="Ge H."/>
            <person name="Shen B."/>
        </authorList>
    </citation>
    <scope>NUCLEOTIDE SEQUENCE [LARGE SCALE GENOMIC DNA]</scope>
    <source>
        <strain evidence="2 3">DCA2648</strain>
    </source>
</reference>
<protein>
    <submittedName>
        <fullName evidence="2">Uncharacterized protein</fullName>
    </submittedName>
</protein>
<gene>
    <name evidence="2" type="ORF">AB852_15340</name>
</gene>
<sequence length="211" mass="23736">MHAWARHEPADLAALPRLKRDQFDADTWERLTRHVLDALDTRLTEWSRRFALAFGEAPDEFSAGRELTQARVGLRSLRDLADHPGLPDDLRTRLGELMDQHIRSLQTQMEHAVSELARSGTDPHWVDQRLRTLRDNAFTSVLDAPPDPPAEPPAPFARLRRRLRFPRSGDGREPARTTGVARPSPPAAGDPPADHWSTAPATAPKRRIVPD</sequence>
<accession>A0A1Q4V921</accession>